<sequence length="288" mass="31411">MSTQQHDPRLQGGSQGGPQQGSHGQQPGPQRGQQNLQGQPGPHGPQGPYGSHGPQQPPKPPKPPKVGRKDGLAPNLKEAPEDVRYGVWAWLAVAVLQLLASVVQFVANIVDPRALTQSSQGILDSQSGMFASVLADQDASEIATQVNISSLMWGIIASAACAYLAWRAGRGAPYSRLFLNVASVFMIFNAVLITFASGPDFMPVGFVLLIGILTILSGVCAALGLWFMSRPENHDWLGMPSVKEMEKYSKEMEEYKAETRRQKEERKEQKNSDDKDRTDHTDHTWGGR</sequence>
<dbReference type="RefSeq" id="WP_269943935.1">
    <property type="nucleotide sequence ID" value="NZ_JAKMUT010000001.1"/>
</dbReference>
<evidence type="ECO:0000256" key="2">
    <source>
        <dbReference type="SAM" id="Phobius"/>
    </source>
</evidence>
<feature type="transmembrane region" description="Helical" evidence="2">
    <location>
        <begin position="87"/>
        <end position="107"/>
    </location>
</feature>
<evidence type="ECO:0000313" key="4">
    <source>
        <dbReference type="Proteomes" id="UP001146469"/>
    </source>
</evidence>
<dbReference type="Proteomes" id="UP001146469">
    <property type="component" value="Unassembled WGS sequence"/>
</dbReference>
<dbReference type="AlphaFoldDB" id="A0A9X3RFR1"/>
<evidence type="ECO:0000256" key="1">
    <source>
        <dbReference type="SAM" id="MobiDB-lite"/>
    </source>
</evidence>
<proteinExistence type="predicted"/>
<keyword evidence="2" id="KW-0472">Membrane</keyword>
<dbReference type="EMBL" id="JAKMUT010000001">
    <property type="protein sequence ID" value="MCZ9288727.1"/>
    <property type="molecule type" value="Genomic_DNA"/>
</dbReference>
<feature type="region of interest" description="Disordered" evidence="1">
    <location>
        <begin position="253"/>
        <end position="288"/>
    </location>
</feature>
<keyword evidence="2" id="KW-1133">Transmembrane helix</keyword>
<comment type="caution">
    <text evidence="3">The sequence shown here is derived from an EMBL/GenBank/DDBJ whole genome shotgun (WGS) entry which is preliminary data.</text>
</comment>
<feature type="transmembrane region" description="Helical" evidence="2">
    <location>
        <begin position="177"/>
        <end position="198"/>
    </location>
</feature>
<feature type="compositionally biased region" description="Low complexity" evidence="1">
    <location>
        <begin position="20"/>
        <end position="54"/>
    </location>
</feature>
<reference evidence="3" key="1">
    <citation type="submission" date="2022-02" db="EMBL/GenBank/DDBJ databases">
        <title>Corynebacterium sp. from urogenital microbiome.</title>
        <authorList>
            <person name="Cappelli E.A."/>
            <person name="Ribeiro T.G."/>
            <person name="Peixe L."/>
        </authorList>
    </citation>
    <scope>NUCLEOTIDE SEQUENCE</scope>
    <source>
        <strain evidence="3">C8Ua_174</strain>
    </source>
</reference>
<feature type="compositionally biased region" description="Pro residues" evidence="1">
    <location>
        <begin position="55"/>
        <end position="64"/>
    </location>
</feature>
<evidence type="ECO:0000313" key="3">
    <source>
        <dbReference type="EMBL" id="MCZ9288727.1"/>
    </source>
</evidence>
<protein>
    <submittedName>
        <fullName evidence="3">Uncharacterized protein</fullName>
    </submittedName>
</protein>
<feature type="transmembrane region" description="Helical" evidence="2">
    <location>
        <begin position="142"/>
        <end position="165"/>
    </location>
</feature>
<organism evidence="3 4">
    <name type="scientific">Corynebacterium evansiae</name>
    <dbReference type="NCBI Taxonomy" id="2913499"/>
    <lineage>
        <taxon>Bacteria</taxon>
        <taxon>Bacillati</taxon>
        <taxon>Actinomycetota</taxon>
        <taxon>Actinomycetes</taxon>
        <taxon>Mycobacteriales</taxon>
        <taxon>Corynebacteriaceae</taxon>
        <taxon>Corynebacterium</taxon>
    </lineage>
</organism>
<gene>
    <name evidence="3" type="ORF">L8V00_00660</name>
</gene>
<name>A0A9X3RFR1_9CORY</name>
<feature type="region of interest" description="Disordered" evidence="1">
    <location>
        <begin position="1"/>
        <end position="74"/>
    </location>
</feature>
<keyword evidence="4" id="KW-1185">Reference proteome</keyword>
<keyword evidence="2" id="KW-0812">Transmembrane</keyword>
<feature type="transmembrane region" description="Helical" evidence="2">
    <location>
        <begin position="204"/>
        <end position="227"/>
    </location>
</feature>
<accession>A0A9X3RFR1</accession>